<reference evidence="1 2" key="1">
    <citation type="submission" date="2019-05" db="EMBL/GenBank/DDBJ databases">
        <title>Another draft genome of Portunus trituberculatus and its Hox gene families provides insights of decapod evolution.</title>
        <authorList>
            <person name="Jeong J.-H."/>
            <person name="Song I."/>
            <person name="Kim S."/>
            <person name="Choi T."/>
            <person name="Kim D."/>
            <person name="Ryu S."/>
            <person name="Kim W."/>
        </authorList>
    </citation>
    <scope>NUCLEOTIDE SEQUENCE [LARGE SCALE GENOMIC DNA]</scope>
    <source>
        <tissue evidence="1">Muscle</tissue>
    </source>
</reference>
<dbReference type="EMBL" id="VSRR010101515">
    <property type="protein sequence ID" value="MPC95254.1"/>
    <property type="molecule type" value="Genomic_DNA"/>
</dbReference>
<evidence type="ECO:0000313" key="2">
    <source>
        <dbReference type="Proteomes" id="UP000324222"/>
    </source>
</evidence>
<accession>A0A5B7JSI3</accession>
<evidence type="ECO:0000313" key="1">
    <source>
        <dbReference type="EMBL" id="MPC95254.1"/>
    </source>
</evidence>
<dbReference type="Proteomes" id="UP000324222">
    <property type="component" value="Unassembled WGS sequence"/>
</dbReference>
<proteinExistence type="predicted"/>
<comment type="caution">
    <text evidence="1">The sequence shown here is derived from an EMBL/GenBank/DDBJ whole genome shotgun (WGS) entry which is preliminary data.</text>
</comment>
<protein>
    <submittedName>
        <fullName evidence="1">Uncharacterized protein</fullName>
    </submittedName>
</protein>
<sequence length="34" mass="4073">MNRWRCSWAQVRAMPHLECTQPSVSTIFFSSRRC</sequence>
<keyword evidence="2" id="KW-1185">Reference proteome</keyword>
<gene>
    <name evidence="1" type="ORF">E2C01_090456</name>
</gene>
<name>A0A5B7JSI3_PORTR</name>
<dbReference type="AlphaFoldDB" id="A0A5B7JSI3"/>
<organism evidence="1 2">
    <name type="scientific">Portunus trituberculatus</name>
    <name type="common">Swimming crab</name>
    <name type="synonym">Neptunus trituberculatus</name>
    <dbReference type="NCBI Taxonomy" id="210409"/>
    <lineage>
        <taxon>Eukaryota</taxon>
        <taxon>Metazoa</taxon>
        <taxon>Ecdysozoa</taxon>
        <taxon>Arthropoda</taxon>
        <taxon>Crustacea</taxon>
        <taxon>Multicrustacea</taxon>
        <taxon>Malacostraca</taxon>
        <taxon>Eumalacostraca</taxon>
        <taxon>Eucarida</taxon>
        <taxon>Decapoda</taxon>
        <taxon>Pleocyemata</taxon>
        <taxon>Brachyura</taxon>
        <taxon>Eubrachyura</taxon>
        <taxon>Portunoidea</taxon>
        <taxon>Portunidae</taxon>
        <taxon>Portuninae</taxon>
        <taxon>Portunus</taxon>
    </lineage>
</organism>